<proteinExistence type="predicted"/>
<organism evidence="2 3">
    <name type="scientific">Candidatus Pantoea soli</name>
    <dbReference type="NCBI Taxonomy" id="3098669"/>
    <lineage>
        <taxon>Bacteria</taxon>
        <taxon>Pseudomonadati</taxon>
        <taxon>Pseudomonadota</taxon>
        <taxon>Gammaproteobacteria</taxon>
        <taxon>Enterobacterales</taxon>
        <taxon>Erwiniaceae</taxon>
        <taxon>Pantoea</taxon>
    </lineage>
</organism>
<dbReference type="EMBL" id="CP032702">
    <property type="protein sequence ID" value="QDY42686.1"/>
    <property type="molecule type" value="Genomic_DNA"/>
</dbReference>
<dbReference type="KEGG" id="pdis:D8B20_12645"/>
<evidence type="ECO:0000313" key="2">
    <source>
        <dbReference type="EMBL" id="QDY42686.1"/>
    </source>
</evidence>
<gene>
    <name evidence="2" type="ORF">D8B20_12645</name>
</gene>
<evidence type="ECO:0000313" key="3">
    <source>
        <dbReference type="Proteomes" id="UP000319411"/>
    </source>
</evidence>
<keyword evidence="1" id="KW-1133">Transmembrane helix</keyword>
<evidence type="ECO:0000256" key="1">
    <source>
        <dbReference type="SAM" id="Phobius"/>
    </source>
</evidence>
<keyword evidence="1" id="KW-0812">Transmembrane</keyword>
<reference evidence="2 3" key="1">
    <citation type="submission" date="2018-10" db="EMBL/GenBank/DDBJ databases">
        <title>Genome Sequencing of Pantoea dispersa DSM 32899.</title>
        <authorList>
            <person name="Nawrath M."/>
            <person name="Ottenheim C."/>
            <person name="Wilm A."/>
            <person name="Zimmermann W."/>
            <person name="Wu J.C."/>
        </authorList>
    </citation>
    <scope>NUCLEOTIDE SEQUENCE [LARGE SCALE GENOMIC DNA]</scope>
    <source>
        <strain evidence="2 3">DSM 32899</strain>
    </source>
</reference>
<keyword evidence="3" id="KW-1185">Reference proteome</keyword>
<dbReference type="Proteomes" id="UP000319411">
    <property type="component" value="Chromosome"/>
</dbReference>
<dbReference type="OrthoDB" id="6548956at2"/>
<sequence length="124" mass="13590">MPFHFRPVAQQGSRKAPRQMLTLRALLFRHMLLLAGIALITFLPLISALGAGYIAGLAGCHLDEASVHACYILGRDVGPLLSELGVLGWFMLITFPAGALLLLCWLLFFARNLVGYLQQRNAAE</sequence>
<dbReference type="RefSeq" id="WP_145889200.1">
    <property type="nucleotide sequence ID" value="NZ_CP032702.1"/>
</dbReference>
<name>A0A518XF19_9GAMM</name>
<feature type="transmembrane region" description="Helical" evidence="1">
    <location>
        <begin position="86"/>
        <end position="110"/>
    </location>
</feature>
<dbReference type="AlphaFoldDB" id="A0A518XF19"/>
<protein>
    <submittedName>
        <fullName evidence="2">Uncharacterized protein</fullName>
    </submittedName>
</protein>
<accession>A0A518XF19</accession>
<keyword evidence="1" id="KW-0472">Membrane</keyword>